<evidence type="ECO:0000313" key="1">
    <source>
        <dbReference type="EMBL" id="KAJ1219107.1"/>
    </source>
</evidence>
<dbReference type="EMBL" id="JANPWB010000001">
    <property type="protein sequence ID" value="KAJ1219107.1"/>
    <property type="molecule type" value="Genomic_DNA"/>
</dbReference>
<sequence>MMERARGGHDGRVAPQPRASGFLADTCWRRRCCARAPGTPQMCLPRSPSPRGDAGWLSATTWGPLFPLLFREKCGSEQNPALGQKFGLHGRRRFVPDANEVKGSGSQQWPITGVKAAAASF</sequence>
<comment type="caution">
    <text evidence="1">The sequence shown here is derived from an EMBL/GenBank/DDBJ whole genome shotgun (WGS) entry which is preliminary data.</text>
</comment>
<accession>A0AAV7X2D1</accession>
<evidence type="ECO:0000313" key="2">
    <source>
        <dbReference type="Proteomes" id="UP001066276"/>
    </source>
</evidence>
<gene>
    <name evidence="1" type="ORF">NDU88_006678</name>
</gene>
<dbReference type="AlphaFoldDB" id="A0AAV7X2D1"/>
<organism evidence="1 2">
    <name type="scientific">Pleurodeles waltl</name>
    <name type="common">Iberian ribbed newt</name>
    <dbReference type="NCBI Taxonomy" id="8319"/>
    <lineage>
        <taxon>Eukaryota</taxon>
        <taxon>Metazoa</taxon>
        <taxon>Chordata</taxon>
        <taxon>Craniata</taxon>
        <taxon>Vertebrata</taxon>
        <taxon>Euteleostomi</taxon>
        <taxon>Amphibia</taxon>
        <taxon>Batrachia</taxon>
        <taxon>Caudata</taxon>
        <taxon>Salamandroidea</taxon>
        <taxon>Salamandridae</taxon>
        <taxon>Pleurodelinae</taxon>
        <taxon>Pleurodeles</taxon>
    </lineage>
</organism>
<keyword evidence="2" id="KW-1185">Reference proteome</keyword>
<dbReference type="Proteomes" id="UP001066276">
    <property type="component" value="Chromosome 1_1"/>
</dbReference>
<protein>
    <submittedName>
        <fullName evidence="1">Uncharacterized protein</fullName>
    </submittedName>
</protein>
<proteinExistence type="predicted"/>
<reference evidence="1" key="1">
    <citation type="journal article" date="2022" name="bioRxiv">
        <title>Sequencing and chromosome-scale assembly of the giantPleurodeles waltlgenome.</title>
        <authorList>
            <person name="Brown T."/>
            <person name="Elewa A."/>
            <person name="Iarovenko S."/>
            <person name="Subramanian E."/>
            <person name="Araus A.J."/>
            <person name="Petzold A."/>
            <person name="Susuki M."/>
            <person name="Suzuki K.-i.T."/>
            <person name="Hayashi T."/>
            <person name="Toyoda A."/>
            <person name="Oliveira C."/>
            <person name="Osipova E."/>
            <person name="Leigh N.D."/>
            <person name="Simon A."/>
            <person name="Yun M.H."/>
        </authorList>
    </citation>
    <scope>NUCLEOTIDE SEQUENCE</scope>
    <source>
        <strain evidence="1">20211129_DDA</strain>
        <tissue evidence="1">Liver</tissue>
    </source>
</reference>
<name>A0AAV7X2D1_PLEWA</name>